<evidence type="ECO:0000256" key="5">
    <source>
        <dbReference type="ARBA" id="ARBA00023274"/>
    </source>
</evidence>
<keyword evidence="3 7" id="KW-0694">RNA-binding</keyword>
<name>A0A930BUI8_9RHOO</name>
<sequence length="148" mass="15574">MQIILLEKVVNLGNLGDVVKVKDGYARNFLIPQKKAKRATPAAMAEFEARRAELEKAAAEKLAAAQAVAEKMTGTAVTVTRKAGMDGRLFGSVGNADIAEALKAAGFDVDKSAVRMPEGPLKAIGEFPLDIALHTDVLANITVTVAAE</sequence>
<dbReference type="InterPro" id="IPR036935">
    <property type="entry name" value="Ribosomal_bL9_N_sf"/>
</dbReference>
<evidence type="ECO:0000313" key="10">
    <source>
        <dbReference type="Proteomes" id="UP000718593"/>
    </source>
</evidence>
<evidence type="ECO:0000256" key="6">
    <source>
        <dbReference type="ARBA" id="ARBA00035292"/>
    </source>
</evidence>
<dbReference type="PROSITE" id="PS00651">
    <property type="entry name" value="RIBOSOMAL_L9"/>
    <property type="match status" value="1"/>
</dbReference>
<comment type="function">
    <text evidence="7">Binds to the 23S rRNA.</text>
</comment>
<keyword evidence="5 7" id="KW-0687">Ribonucleoprotein</keyword>
<dbReference type="SUPFAM" id="SSF55658">
    <property type="entry name" value="L9 N-domain-like"/>
    <property type="match status" value="1"/>
</dbReference>
<gene>
    <name evidence="7" type="primary">rplI</name>
    <name evidence="9" type="ORF">HXL68_14820</name>
</gene>
<dbReference type="InterPro" id="IPR020069">
    <property type="entry name" value="Ribosomal_bL9_C"/>
</dbReference>
<dbReference type="GO" id="GO:1990904">
    <property type="term" value="C:ribonucleoprotein complex"/>
    <property type="evidence" value="ECO:0007669"/>
    <property type="project" value="UniProtKB-KW"/>
</dbReference>
<proteinExistence type="inferred from homology"/>
<dbReference type="Pfam" id="PF03948">
    <property type="entry name" value="Ribosomal_L9_C"/>
    <property type="match status" value="1"/>
</dbReference>
<dbReference type="EMBL" id="JABZMI010000409">
    <property type="protein sequence ID" value="MBF1166298.1"/>
    <property type="molecule type" value="Genomic_DNA"/>
</dbReference>
<dbReference type="InterPro" id="IPR036791">
    <property type="entry name" value="Ribosomal_bL9_C_sf"/>
</dbReference>
<dbReference type="HAMAP" id="MF_00503">
    <property type="entry name" value="Ribosomal_bL9"/>
    <property type="match status" value="1"/>
</dbReference>
<comment type="caution">
    <text evidence="9">The sequence shown here is derived from an EMBL/GenBank/DDBJ whole genome shotgun (WGS) entry which is preliminary data.</text>
</comment>
<dbReference type="GO" id="GO:0019843">
    <property type="term" value="F:rRNA binding"/>
    <property type="evidence" value="ECO:0007669"/>
    <property type="project" value="UniProtKB-UniRule"/>
</dbReference>
<organism evidence="9 10">
    <name type="scientific">Dechloromonas agitata</name>
    <dbReference type="NCBI Taxonomy" id="73030"/>
    <lineage>
        <taxon>Bacteria</taxon>
        <taxon>Pseudomonadati</taxon>
        <taxon>Pseudomonadota</taxon>
        <taxon>Betaproteobacteria</taxon>
        <taxon>Rhodocyclales</taxon>
        <taxon>Azonexaceae</taxon>
        <taxon>Dechloromonas</taxon>
    </lineage>
</organism>
<comment type="similarity">
    <text evidence="1 7">Belongs to the bacterial ribosomal protein bL9 family.</text>
</comment>
<dbReference type="NCBIfam" id="TIGR00158">
    <property type="entry name" value="L9"/>
    <property type="match status" value="1"/>
</dbReference>
<evidence type="ECO:0000259" key="8">
    <source>
        <dbReference type="PROSITE" id="PS00651"/>
    </source>
</evidence>
<dbReference type="Pfam" id="PF01281">
    <property type="entry name" value="Ribosomal_L9_N"/>
    <property type="match status" value="1"/>
</dbReference>
<dbReference type="PANTHER" id="PTHR21368">
    <property type="entry name" value="50S RIBOSOMAL PROTEIN L9"/>
    <property type="match status" value="1"/>
</dbReference>
<protein>
    <recommendedName>
        <fullName evidence="6 7">Large ribosomal subunit protein bL9</fullName>
    </recommendedName>
</protein>
<evidence type="ECO:0000313" key="9">
    <source>
        <dbReference type="EMBL" id="MBF1166298.1"/>
    </source>
</evidence>
<dbReference type="Gene3D" id="3.10.430.100">
    <property type="entry name" value="Ribosomal protein L9, C-terminal domain"/>
    <property type="match status" value="1"/>
</dbReference>
<keyword evidence="2 7" id="KW-0699">rRNA-binding</keyword>
<evidence type="ECO:0000256" key="2">
    <source>
        <dbReference type="ARBA" id="ARBA00022730"/>
    </source>
</evidence>
<dbReference type="GO" id="GO:0005840">
    <property type="term" value="C:ribosome"/>
    <property type="evidence" value="ECO:0007669"/>
    <property type="project" value="UniProtKB-KW"/>
</dbReference>
<dbReference type="GO" id="GO:0006412">
    <property type="term" value="P:translation"/>
    <property type="evidence" value="ECO:0007669"/>
    <property type="project" value="UniProtKB-UniRule"/>
</dbReference>
<dbReference type="InterPro" id="IPR020594">
    <property type="entry name" value="Ribosomal_bL9_bac/chp"/>
</dbReference>
<dbReference type="Proteomes" id="UP000718593">
    <property type="component" value="Unassembled WGS sequence"/>
</dbReference>
<dbReference type="InterPro" id="IPR009027">
    <property type="entry name" value="Ribosomal_bL9/RNase_H1_N"/>
</dbReference>
<dbReference type="InterPro" id="IPR000244">
    <property type="entry name" value="Ribosomal_bL9"/>
</dbReference>
<evidence type="ECO:0000256" key="4">
    <source>
        <dbReference type="ARBA" id="ARBA00022980"/>
    </source>
</evidence>
<dbReference type="Gene3D" id="3.40.5.10">
    <property type="entry name" value="Ribosomal protein L9, N-terminal domain"/>
    <property type="match status" value="1"/>
</dbReference>
<dbReference type="GO" id="GO:0003735">
    <property type="term" value="F:structural constituent of ribosome"/>
    <property type="evidence" value="ECO:0007669"/>
    <property type="project" value="InterPro"/>
</dbReference>
<dbReference type="AlphaFoldDB" id="A0A930BUI8"/>
<dbReference type="SUPFAM" id="SSF55653">
    <property type="entry name" value="Ribosomal protein L9 C-domain"/>
    <property type="match status" value="1"/>
</dbReference>
<dbReference type="InterPro" id="IPR020070">
    <property type="entry name" value="Ribosomal_bL9_N"/>
</dbReference>
<reference evidence="9" key="1">
    <citation type="submission" date="2020-04" db="EMBL/GenBank/DDBJ databases">
        <title>Deep metagenomics examines the oral microbiome during advanced dental caries in children, revealing novel taxa and co-occurrences with host molecules.</title>
        <authorList>
            <person name="Baker J.L."/>
            <person name="Morton J.T."/>
            <person name="Dinis M."/>
            <person name="Alvarez R."/>
            <person name="Tran N.C."/>
            <person name="Knight R."/>
            <person name="Edlund A."/>
        </authorList>
    </citation>
    <scope>NUCLEOTIDE SEQUENCE</scope>
    <source>
        <strain evidence="9">JCVI_32_bin.24</strain>
    </source>
</reference>
<evidence type="ECO:0000256" key="1">
    <source>
        <dbReference type="ARBA" id="ARBA00010605"/>
    </source>
</evidence>
<keyword evidence="4 7" id="KW-0689">Ribosomal protein</keyword>
<dbReference type="RefSeq" id="WP_027458985.1">
    <property type="nucleotide sequence ID" value="NZ_JARBJQ010000011.1"/>
</dbReference>
<feature type="domain" description="Ribosomal protein L9" evidence="8">
    <location>
        <begin position="13"/>
        <end position="40"/>
    </location>
</feature>
<evidence type="ECO:0000256" key="7">
    <source>
        <dbReference type="HAMAP-Rule" id="MF_00503"/>
    </source>
</evidence>
<evidence type="ECO:0000256" key="3">
    <source>
        <dbReference type="ARBA" id="ARBA00022884"/>
    </source>
</evidence>
<accession>A0A930BUI8</accession>